<dbReference type="AlphaFoldDB" id="A0A2I0TW42"/>
<feature type="region of interest" description="Disordered" evidence="1">
    <location>
        <begin position="1"/>
        <end position="73"/>
    </location>
</feature>
<evidence type="ECO:0000313" key="2">
    <source>
        <dbReference type="EMBL" id="PKU38015.1"/>
    </source>
</evidence>
<dbReference type="EMBL" id="KZ506895">
    <property type="protein sequence ID" value="PKU38015.1"/>
    <property type="molecule type" value="Genomic_DNA"/>
</dbReference>
<proteinExistence type="predicted"/>
<protein>
    <submittedName>
        <fullName evidence="2">Uncharacterized protein</fullName>
    </submittedName>
</protein>
<reference evidence="3" key="1">
    <citation type="submission" date="2017-11" db="EMBL/GenBank/DDBJ databases">
        <authorList>
            <person name="Lima N.C."/>
            <person name="Parody-Merino A.M."/>
            <person name="Battley P.F."/>
            <person name="Fidler A.E."/>
            <person name="Prosdocimi F."/>
        </authorList>
    </citation>
    <scope>NUCLEOTIDE SEQUENCE [LARGE SCALE GENOMIC DNA]</scope>
</reference>
<evidence type="ECO:0000256" key="1">
    <source>
        <dbReference type="SAM" id="MobiDB-lite"/>
    </source>
</evidence>
<gene>
    <name evidence="2" type="ORF">llap_11680</name>
</gene>
<sequence>MATTYPGGNKRDEQYLSSKQQDAKALSPPVQGYNPQAAAGLPGPVAGLILRAPGRSETPGERPDPGCGRQSYG</sequence>
<feature type="compositionally biased region" description="Low complexity" evidence="1">
    <location>
        <begin position="35"/>
        <end position="50"/>
    </location>
</feature>
<reference evidence="3" key="2">
    <citation type="submission" date="2017-12" db="EMBL/GenBank/DDBJ databases">
        <title>Genome sequence of the Bar-tailed Godwit (Limosa lapponica baueri).</title>
        <authorList>
            <person name="Lima N.C.B."/>
            <person name="Parody-Merino A.M."/>
            <person name="Battley P.F."/>
            <person name="Fidler A.E."/>
            <person name="Prosdocimi F."/>
        </authorList>
    </citation>
    <scope>NUCLEOTIDE SEQUENCE [LARGE SCALE GENOMIC DNA]</scope>
</reference>
<name>A0A2I0TW42_LIMLA</name>
<dbReference type="Proteomes" id="UP000233556">
    <property type="component" value="Unassembled WGS sequence"/>
</dbReference>
<keyword evidence="3" id="KW-1185">Reference proteome</keyword>
<accession>A0A2I0TW42</accession>
<organism evidence="2 3">
    <name type="scientific">Limosa lapponica baueri</name>
    <dbReference type="NCBI Taxonomy" id="1758121"/>
    <lineage>
        <taxon>Eukaryota</taxon>
        <taxon>Metazoa</taxon>
        <taxon>Chordata</taxon>
        <taxon>Craniata</taxon>
        <taxon>Vertebrata</taxon>
        <taxon>Euteleostomi</taxon>
        <taxon>Archelosauria</taxon>
        <taxon>Archosauria</taxon>
        <taxon>Dinosauria</taxon>
        <taxon>Saurischia</taxon>
        <taxon>Theropoda</taxon>
        <taxon>Coelurosauria</taxon>
        <taxon>Aves</taxon>
        <taxon>Neognathae</taxon>
        <taxon>Neoaves</taxon>
        <taxon>Charadriiformes</taxon>
        <taxon>Scolopacidae</taxon>
        <taxon>Limosa</taxon>
    </lineage>
</organism>
<evidence type="ECO:0000313" key="3">
    <source>
        <dbReference type="Proteomes" id="UP000233556"/>
    </source>
</evidence>